<dbReference type="GO" id="GO:0016787">
    <property type="term" value="F:hydrolase activity"/>
    <property type="evidence" value="ECO:0007669"/>
    <property type="project" value="UniProtKB-KW"/>
</dbReference>
<sequence length="213" mass="23815">MEITEIYTGPLFVKTWALPLDKKTVLLVDPGGTDEELMEYLKNKNAERLEIMLTHGHFDHVGGVPELMLKYPGSSLWIHPADAGYLGKNGKEKHIACFSQIRAERYIKALKYDFPEPTALLKDGDIVNGFKVLYTPGHTEGSVCFWNEEAKVLFSGDTLFYRSHGRTDLLGGDDQKMKASLKSLLNLPDETTVYPGHGSNTSIGAERGWIEKI</sequence>
<keyword evidence="4" id="KW-0862">Zinc</keyword>
<evidence type="ECO:0000256" key="1">
    <source>
        <dbReference type="ARBA" id="ARBA00001947"/>
    </source>
</evidence>
<dbReference type="HOGENOM" id="CLU_030571_5_3_12"/>
<dbReference type="EMBL" id="AGDV01000010">
    <property type="protein sequence ID" value="EMB33707.1"/>
    <property type="molecule type" value="Genomic_DNA"/>
</dbReference>
<dbReference type="PATRIC" id="fig|999432.5.peg.1133"/>
<keyword evidence="2" id="KW-0479">Metal-binding</keyword>
<dbReference type="PANTHER" id="PTHR46233:SF3">
    <property type="entry name" value="HYDROXYACYLGLUTATHIONE HYDROLASE GLOC"/>
    <property type="match status" value="1"/>
</dbReference>
<evidence type="ECO:0000256" key="4">
    <source>
        <dbReference type="ARBA" id="ARBA00022833"/>
    </source>
</evidence>
<dbReference type="Gene3D" id="3.60.15.10">
    <property type="entry name" value="Ribonuclease Z/Hydroxyacylglutathione hydrolase-like"/>
    <property type="match status" value="1"/>
</dbReference>
<dbReference type="CDD" id="cd06262">
    <property type="entry name" value="metallo-hydrolase-like_MBL-fold"/>
    <property type="match status" value="1"/>
</dbReference>
<dbReference type="Pfam" id="PF00753">
    <property type="entry name" value="Lactamase_B"/>
    <property type="match status" value="1"/>
</dbReference>
<name>A0A0E2E4Q0_TREDN</name>
<dbReference type="GO" id="GO:0046872">
    <property type="term" value="F:metal ion binding"/>
    <property type="evidence" value="ECO:0007669"/>
    <property type="project" value="UniProtKB-KW"/>
</dbReference>
<reference evidence="6" key="1">
    <citation type="submission" date="2012-01" db="EMBL/GenBank/DDBJ databases">
        <title>The Genome Sequence of Treponema denticola H-22.</title>
        <authorList>
            <consortium name="The Broad Institute Genome Sequencing Platform"/>
            <person name="Earl A."/>
            <person name="Ward D."/>
            <person name="Feldgarden M."/>
            <person name="Gevers D."/>
            <person name="Blanton J.M."/>
            <person name="Fenno C.J."/>
            <person name="Baranova O.V."/>
            <person name="Mathney J."/>
            <person name="Dewhirst F.E."/>
            <person name="Izard J."/>
            <person name="Young S.K."/>
            <person name="Zeng Q."/>
            <person name="Gargeya S."/>
            <person name="Fitzgerald M."/>
            <person name="Haas B."/>
            <person name="Abouelleil A."/>
            <person name="Alvarado L."/>
            <person name="Arachchi H.M."/>
            <person name="Berlin A."/>
            <person name="Chapman S.B."/>
            <person name="Gearin G."/>
            <person name="Goldberg J."/>
            <person name="Griggs A."/>
            <person name="Gujja S."/>
            <person name="Hansen M."/>
            <person name="Heiman D."/>
            <person name="Howarth C."/>
            <person name="Larimer J."/>
            <person name="Lui A."/>
            <person name="MacDonald P.J.P."/>
            <person name="McCowen C."/>
            <person name="Montmayeur A."/>
            <person name="Murphy C."/>
            <person name="Neiman D."/>
            <person name="Pearson M."/>
            <person name="Priest M."/>
            <person name="Roberts A."/>
            <person name="Saif S."/>
            <person name="Shea T."/>
            <person name="Sisk P."/>
            <person name="Stolte C."/>
            <person name="Sykes S."/>
            <person name="Wortman J."/>
            <person name="Nusbaum C."/>
            <person name="Birren B."/>
        </authorList>
    </citation>
    <scope>NUCLEOTIDE SEQUENCE [LARGE SCALE GENOMIC DNA]</scope>
    <source>
        <strain evidence="6">H-22</strain>
    </source>
</reference>
<dbReference type="Proteomes" id="UP000011705">
    <property type="component" value="Chromosome"/>
</dbReference>
<gene>
    <name evidence="6" type="ORF">HMPREF9726_01087</name>
</gene>
<protein>
    <recommendedName>
        <fullName evidence="5">Metallo-beta-lactamase domain-containing protein</fullName>
    </recommendedName>
</protein>
<evidence type="ECO:0000259" key="5">
    <source>
        <dbReference type="SMART" id="SM00849"/>
    </source>
</evidence>
<organism evidence="6">
    <name type="scientific">Treponema denticola H-22</name>
    <dbReference type="NCBI Taxonomy" id="999432"/>
    <lineage>
        <taxon>Bacteria</taxon>
        <taxon>Pseudomonadati</taxon>
        <taxon>Spirochaetota</taxon>
        <taxon>Spirochaetia</taxon>
        <taxon>Spirochaetales</taxon>
        <taxon>Treponemataceae</taxon>
        <taxon>Treponema</taxon>
    </lineage>
</organism>
<feature type="domain" description="Metallo-beta-lactamase" evidence="5">
    <location>
        <begin position="12"/>
        <end position="197"/>
    </location>
</feature>
<keyword evidence="3" id="KW-0378">Hydrolase</keyword>
<evidence type="ECO:0000256" key="3">
    <source>
        <dbReference type="ARBA" id="ARBA00022801"/>
    </source>
</evidence>
<dbReference type="RefSeq" id="WP_002684040.1">
    <property type="nucleotide sequence ID" value="NZ_CM001795.1"/>
</dbReference>
<dbReference type="PANTHER" id="PTHR46233">
    <property type="entry name" value="HYDROXYACYLGLUTATHIONE HYDROLASE GLOC"/>
    <property type="match status" value="1"/>
</dbReference>
<comment type="caution">
    <text evidence="6">The sequence shown here is derived from an EMBL/GenBank/DDBJ whole genome shotgun (WGS) entry which is preliminary data.</text>
</comment>
<dbReference type="SUPFAM" id="SSF56281">
    <property type="entry name" value="Metallo-hydrolase/oxidoreductase"/>
    <property type="match status" value="1"/>
</dbReference>
<dbReference type="SMART" id="SM00849">
    <property type="entry name" value="Lactamase_B"/>
    <property type="match status" value="1"/>
</dbReference>
<dbReference type="AlphaFoldDB" id="A0A0E2E4Q0"/>
<accession>A0A0E2E4Q0</accession>
<evidence type="ECO:0000313" key="6">
    <source>
        <dbReference type="EMBL" id="EMB33707.1"/>
    </source>
</evidence>
<dbReference type="InterPro" id="IPR001279">
    <property type="entry name" value="Metallo-B-lactamas"/>
</dbReference>
<proteinExistence type="predicted"/>
<comment type="cofactor">
    <cofactor evidence="1">
        <name>Zn(2+)</name>
        <dbReference type="ChEBI" id="CHEBI:29105"/>
    </cofactor>
</comment>
<evidence type="ECO:0000256" key="2">
    <source>
        <dbReference type="ARBA" id="ARBA00022723"/>
    </source>
</evidence>
<dbReference type="InterPro" id="IPR036866">
    <property type="entry name" value="RibonucZ/Hydroxyglut_hydro"/>
</dbReference>
<dbReference type="InterPro" id="IPR051453">
    <property type="entry name" value="MBL_Glyoxalase_II"/>
</dbReference>